<sequence>MVDPDETPDLPTERLEAGGWAHAETTTETLFGLSTIRVVGTTVLYEDGELRARLREATDGDLDAPWRFFFATQLDFRPPLAPGIGPAAILPTVTMEARRTFTSDLRDRGFRNVDRGRTQRTRTRSGERLRLTKYTARYAVEWKERYDLDIEGWIGVWVRRGTFRLAGGAYPTRGFDELLAAVDEEAPTDPREYRGDLLDLVRAVE</sequence>
<comment type="caution">
    <text evidence="1">The sequence shown here is derived from an EMBL/GenBank/DDBJ whole genome shotgun (WGS) entry which is preliminary data.</text>
</comment>
<name>M0M221_9EURY</name>
<dbReference type="InterPro" id="IPR045396">
    <property type="entry name" value="DUF6517"/>
</dbReference>
<keyword evidence="2" id="KW-1185">Reference proteome</keyword>
<dbReference type="eggNOG" id="arCOG03927">
    <property type="taxonomic scope" value="Archaea"/>
</dbReference>
<dbReference type="Pfam" id="PF20127">
    <property type="entry name" value="DUF6517"/>
    <property type="match status" value="1"/>
</dbReference>
<dbReference type="RefSeq" id="WP_007693014.1">
    <property type="nucleotide sequence ID" value="NZ_AJRK01000007.1"/>
</dbReference>
<organism evidence="1 2">
    <name type="scientific">Halococcus hamelinensis 100A6</name>
    <dbReference type="NCBI Taxonomy" id="1132509"/>
    <lineage>
        <taxon>Archaea</taxon>
        <taxon>Methanobacteriati</taxon>
        <taxon>Methanobacteriota</taxon>
        <taxon>Stenosarchaea group</taxon>
        <taxon>Halobacteria</taxon>
        <taxon>Halobacteriales</taxon>
        <taxon>Halococcaceae</taxon>
        <taxon>Halococcus</taxon>
    </lineage>
</organism>
<reference evidence="1 2" key="1">
    <citation type="journal article" date="2014" name="PLoS Genet.">
        <title>Phylogenetically driven sequencing of extremely halophilic archaea reveals strategies for static and dynamic osmo-response.</title>
        <authorList>
            <person name="Becker E.A."/>
            <person name="Seitzer P.M."/>
            <person name="Tritt A."/>
            <person name="Larsen D."/>
            <person name="Krusor M."/>
            <person name="Yao A.I."/>
            <person name="Wu D."/>
            <person name="Madern D."/>
            <person name="Eisen J.A."/>
            <person name="Darling A.E."/>
            <person name="Facciotti M.T."/>
        </authorList>
    </citation>
    <scope>NUCLEOTIDE SEQUENCE [LARGE SCALE GENOMIC DNA]</scope>
    <source>
        <strain evidence="1 2">100A6</strain>
    </source>
</reference>
<evidence type="ECO:0000313" key="1">
    <source>
        <dbReference type="EMBL" id="EMA38634.1"/>
    </source>
</evidence>
<evidence type="ECO:0000313" key="2">
    <source>
        <dbReference type="Proteomes" id="UP000011566"/>
    </source>
</evidence>
<dbReference type="AlphaFoldDB" id="M0M221"/>
<dbReference type="OrthoDB" id="300230at2157"/>
<gene>
    <name evidence="1" type="ORF">C447_08855</name>
</gene>
<dbReference type="EMBL" id="AOMB01000025">
    <property type="protein sequence ID" value="EMA38634.1"/>
    <property type="molecule type" value="Genomic_DNA"/>
</dbReference>
<protein>
    <submittedName>
        <fullName evidence="1">Uncharacterized protein</fullName>
    </submittedName>
</protein>
<accession>M0M221</accession>
<dbReference type="PATRIC" id="fig|1132509.6.peg.2000"/>
<dbReference type="Proteomes" id="UP000011566">
    <property type="component" value="Unassembled WGS sequence"/>
</dbReference>
<proteinExistence type="predicted"/>